<organism evidence="3 4">
    <name type="scientific">Oleispira antarctica RB-8</name>
    <dbReference type="NCBI Taxonomy" id="698738"/>
    <lineage>
        <taxon>Bacteria</taxon>
        <taxon>Pseudomonadati</taxon>
        <taxon>Pseudomonadota</taxon>
        <taxon>Gammaproteobacteria</taxon>
        <taxon>Oceanospirillales</taxon>
        <taxon>Oceanospirillaceae</taxon>
        <taxon>Oleispira</taxon>
    </lineage>
</organism>
<keyword evidence="1" id="KW-0238">DNA-binding</keyword>
<dbReference type="STRING" id="698738.OLEAN_C34910"/>
<sequence>MNIKQFSELVDVSAYTLRYYEKIGLLKNIIRNSSGHRYFTQKDVEWIKFVKRLKDTGMSLETIGDYADLRHQGQSTSGLRMRLLEEHTELLKDKIDIETLHLNKLKEKIEYYKKVIESETIT</sequence>
<evidence type="ECO:0000256" key="1">
    <source>
        <dbReference type="ARBA" id="ARBA00023125"/>
    </source>
</evidence>
<dbReference type="Proteomes" id="UP000032749">
    <property type="component" value="Chromosome"/>
</dbReference>
<dbReference type="InterPro" id="IPR000551">
    <property type="entry name" value="MerR-type_HTH_dom"/>
</dbReference>
<dbReference type="AlphaFoldDB" id="R4YRF1"/>
<dbReference type="SMART" id="SM00422">
    <property type="entry name" value="HTH_MERR"/>
    <property type="match status" value="1"/>
</dbReference>
<dbReference type="HOGENOM" id="CLU_060077_8_3_6"/>
<dbReference type="KEGG" id="oai:OLEAN_C34910"/>
<dbReference type="GO" id="GO:0003700">
    <property type="term" value="F:DNA-binding transcription factor activity"/>
    <property type="evidence" value="ECO:0007669"/>
    <property type="project" value="InterPro"/>
</dbReference>
<dbReference type="PANTHER" id="PTHR30204:SF98">
    <property type="entry name" value="HTH-TYPE TRANSCRIPTIONAL REGULATOR ADHR"/>
    <property type="match status" value="1"/>
</dbReference>
<dbReference type="OrthoDB" id="9808480at2"/>
<evidence type="ECO:0000313" key="4">
    <source>
        <dbReference type="Proteomes" id="UP000032749"/>
    </source>
</evidence>
<proteinExistence type="predicted"/>
<protein>
    <submittedName>
        <fullName evidence="3">Probable transcriptional regulator, MerR family</fullName>
    </submittedName>
</protein>
<dbReference type="EMBL" id="FO203512">
    <property type="protein sequence ID" value="CCK77667.1"/>
    <property type="molecule type" value="Genomic_DNA"/>
</dbReference>
<dbReference type="PANTHER" id="PTHR30204">
    <property type="entry name" value="REDOX-CYCLING DRUG-SENSING TRANSCRIPTIONAL ACTIVATOR SOXR"/>
    <property type="match status" value="1"/>
</dbReference>
<keyword evidence="4" id="KW-1185">Reference proteome</keyword>
<dbReference type="PROSITE" id="PS50937">
    <property type="entry name" value="HTH_MERR_2"/>
    <property type="match status" value="1"/>
</dbReference>
<dbReference type="PRINTS" id="PR00040">
    <property type="entry name" value="HTHMERR"/>
</dbReference>
<accession>R4YRF1</accession>
<dbReference type="CDD" id="cd01109">
    <property type="entry name" value="HTH_YyaN"/>
    <property type="match status" value="1"/>
</dbReference>
<dbReference type="Pfam" id="PF13411">
    <property type="entry name" value="MerR_1"/>
    <property type="match status" value="1"/>
</dbReference>
<dbReference type="GO" id="GO:0003677">
    <property type="term" value="F:DNA binding"/>
    <property type="evidence" value="ECO:0007669"/>
    <property type="project" value="UniProtKB-KW"/>
</dbReference>
<evidence type="ECO:0000313" key="3">
    <source>
        <dbReference type="EMBL" id="CCK77667.1"/>
    </source>
</evidence>
<dbReference type="Gene3D" id="1.10.1660.10">
    <property type="match status" value="1"/>
</dbReference>
<dbReference type="InterPro" id="IPR009061">
    <property type="entry name" value="DNA-bd_dom_put_sf"/>
</dbReference>
<gene>
    <name evidence="3" type="ORF">OLEAN_C34910</name>
</gene>
<name>R4YRF1_OLEAN</name>
<reference evidence="3 4" key="1">
    <citation type="journal article" date="2013" name="Nat. Commun.">
        <title>Genome sequence and functional genomic analysis of the oil-degrading bacterium Oleispira antarctica.</title>
        <authorList>
            <person name="Kube M."/>
            <person name="Chernikova T.N."/>
            <person name="Al-Ramahi Y."/>
            <person name="Beloqui A."/>
            <person name="Lopez-Cortez N."/>
            <person name="Guazzaroni M.E."/>
            <person name="Heipieper H.J."/>
            <person name="Klages S."/>
            <person name="Kotsyurbenko O.R."/>
            <person name="Langer I."/>
            <person name="Nechitaylo T.Y."/>
            <person name="Lunsdorf H."/>
            <person name="Fernandez M."/>
            <person name="Juarez S."/>
            <person name="Ciordia S."/>
            <person name="Singer A."/>
            <person name="Kagan O."/>
            <person name="Egorova O."/>
            <person name="Petit P.A."/>
            <person name="Stogios P."/>
            <person name="Kim Y."/>
            <person name="Tchigvintsev A."/>
            <person name="Flick R."/>
            <person name="Denaro R."/>
            <person name="Genovese M."/>
            <person name="Albar J.P."/>
            <person name="Reva O.N."/>
            <person name="Martinez-Gomariz M."/>
            <person name="Tran H."/>
            <person name="Ferrer M."/>
            <person name="Savchenko A."/>
            <person name="Yakunin A.F."/>
            <person name="Yakimov M.M."/>
            <person name="Golyshina O.V."/>
            <person name="Reinhardt R."/>
            <person name="Golyshin P.N."/>
        </authorList>
    </citation>
    <scope>NUCLEOTIDE SEQUENCE [LARGE SCALE GENOMIC DNA]</scope>
</reference>
<dbReference type="SUPFAM" id="SSF46955">
    <property type="entry name" value="Putative DNA-binding domain"/>
    <property type="match status" value="1"/>
</dbReference>
<feature type="domain" description="HTH merR-type" evidence="2">
    <location>
        <begin position="1"/>
        <end position="69"/>
    </location>
</feature>
<dbReference type="InterPro" id="IPR047057">
    <property type="entry name" value="MerR_fam"/>
</dbReference>
<dbReference type="PATRIC" id="fig|698738.3.peg.3633"/>
<evidence type="ECO:0000259" key="2">
    <source>
        <dbReference type="PROSITE" id="PS50937"/>
    </source>
</evidence>